<dbReference type="SFLD" id="SFLDG00358">
    <property type="entry name" value="Main_(cytGST)"/>
    <property type="match status" value="1"/>
</dbReference>
<dbReference type="GO" id="GO:0006749">
    <property type="term" value="P:glutathione metabolic process"/>
    <property type="evidence" value="ECO:0007669"/>
    <property type="project" value="TreeGrafter"/>
</dbReference>
<feature type="domain" description="GST N-terminal" evidence="1">
    <location>
        <begin position="2"/>
        <end position="82"/>
    </location>
</feature>
<dbReference type="GO" id="GO:0006559">
    <property type="term" value="P:L-phenylalanine catabolic process"/>
    <property type="evidence" value="ECO:0007669"/>
    <property type="project" value="TreeGrafter"/>
</dbReference>
<dbReference type="InterPro" id="IPR040079">
    <property type="entry name" value="Glutathione_S-Trfase"/>
</dbReference>
<dbReference type="GO" id="GO:0016034">
    <property type="term" value="F:maleylacetoacetate isomerase activity"/>
    <property type="evidence" value="ECO:0007669"/>
    <property type="project" value="TreeGrafter"/>
</dbReference>
<dbReference type="SFLD" id="SFLDS00019">
    <property type="entry name" value="Glutathione_Transferase_(cytos"/>
    <property type="match status" value="1"/>
</dbReference>
<dbReference type="InterPro" id="IPR004045">
    <property type="entry name" value="Glutathione_S-Trfase_N"/>
</dbReference>
<dbReference type="InterPro" id="IPR036249">
    <property type="entry name" value="Thioredoxin-like_sf"/>
</dbReference>
<protein>
    <submittedName>
        <fullName evidence="2">Glutathione S-transferase</fullName>
    </submittedName>
</protein>
<dbReference type="Proteomes" id="UP000645257">
    <property type="component" value="Unassembled WGS sequence"/>
</dbReference>
<evidence type="ECO:0000313" key="3">
    <source>
        <dbReference type="Proteomes" id="UP000645257"/>
    </source>
</evidence>
<dbReference type="PROSITE" id="PS50404">
    <property type="entry name" value="GST_NTER"/>
    <property type="match status" value="1"/>
</dbReference>
<reference evidence="2" key="1">
    <citation type="journal article" date="2014" name="Int. J. Syst. Evol. Microbiol.">
        <title>Complete genome sequence of Corynebacterium casei LMG S-19264T (=DSM 44701T), isolated from a smear-ripened cheese.</title>
        <authorList>
            <consortium name="US DOE Joint Genome Institute (JGI-PGF)"/>
            <person name="Walter F."/>
            <person name="Albersmeier A."/>
            <person name="Kalinowski J."/>
            <person name="Ruckert C."/>
        </authorList>
    </citation>
    <scope>NUCLEOTIDE SEQUENCE</scope>
    <source>
        <strain evidence="2">KCTC 32182</strain>
    </source>
</reference>
<dbReference type="RefSeq" id="WP_189531381.1">
    <property type="nucleotide sequence ID" value="NZ_BMYX01000003.1"/>
</dbReference>
<dbReference type="Pfam" id="PF13410">
    <property type="entry name" value="GST_C_2"/>
    <property type="match status" value="1"/>
</dbReference>
<dbReference type="Gene3D" id="1.20.1050.10">
    <property type="match status" value="1"/>
</dbReference>
<dbReference type="AlphaFoldDB" id="A0A918U7X4"/>
<dbReference type="SUPFAM" id="SSF52833">
    <property type="entry name" value="Thioredoxin-like"/>
    <property type="match status" value="1"/>
</dbReference>
<evidence type="ECO:0000313" key="2">
    <source>
        <dbReference type="EMBL" id="GGY07580.1"/>
    </source>
</evidence>
<dbReference type="SUPFAM" id="SSF47616">
    <property type="entry name" value="GST C-terminal domain-like"/>
    <property type="match status" value="1"/>
</dbReference>
<accession>A0A918U7X4</accession>
<sequence>MFRLTIGNKNFSSWSLRPWLILKMIGEPFEEVIIDLRSPESRLSLSTLTPAGKVPVLQDKQLTIWDSLAICEYLAECFPGSHLWPSDPAARAIARSMAAEMHSSFSTLRGQMPMDVASSRESPASTPELAADIARIVHLWEEQRSHYHLAGPFLFGSFSIADAFFAPVAFRFKTYGVVLPEASQGWVDHMLSLPAMQEWAEASAEEIRAGA</sequence>
<dbReference type="Pfam" id="PF13409">
    <property type="entry name" value="GST_N_2"/>
    <property type="match status" value="1"/>
</dbReference>
<proteinExistence type="predicted"/>
<dbReference type="EMBL" id="BMYX01000003">
    <property type="protein sequence ID" value="GGY07580.1"/>
    <property type="molecule type" value="Genomic_DNA"/>
</dbReference>
<dbReference type="InterPro" id="IPR036282">
    <property type="entry name" value="Glutathione-S-Trfase_C_sf"/>
</dbReference>
<comment type="caution">
    <text evidence="2">The sequence shown here is derived from an EMBL/GenBank/DDBJ whole genome shotgun (WGS) entry which is preliminary data.</text>
</comment>
<dbReference type="CDD" id="cd03194">
    <property type="entry name" value="GST_C_3"/>
    <property type="match status" value="1"/>
</dbReference>
<organism evidence="2 3">
    <name type="scientific">Paludibacterium paludis</name>
    <dbReference type="NCBI Taxonomy" id="1225769"/>
    <lineage>
        <taxon>Bacteria</taxon>
        <taxon>Pseudomonadati</taxon>
        <taxon>Pseudomonadota</taxon>
        <taxon>Betaproteobacteria</taxon>
        <taxon>Neisseriales</taxon>
        <taxon>Chromobacteriaceae</taxon>
        <taxon>Paludibacterium</taxon>
    </lineage>
</organism>
<reference evidence="2" key="2">
    <citation type="submission" date="2020-09" db="EMBL/GenBank/DDBJ databases">
        <authorList>
            <person name="Sun Q."/>
            <person name="Kim S."/>
        </authorList>
    </citation>
    <scope>NUCLEOTIDE SEQUENCE</scope>
    <source>
        <strain evidence="2">KCTC 32182</strain>
    </source>
</reference>
<dbReference type="PANTHER" id="PTHR42673">
    <property type="entry name" value="MALEYLACETOACETATE ISOMERASE"/>
    <property type="match status" value="1"/>
</dbReference>
<gene>
    <name evidence="2" type="ORF">GCM10011289_07560</name>
</gene>
<dbReference type="Gene3D" id="3.40.30.10">
    <property type="entry name" value="Glutaredoxin"/>
    <property type="match status" value="1"/>
</dbReference>
<evidence type="ECO:0000259" key="1">
    <source>
        <dbReference type="PROSITE" id="PS50404"/>
    </source>
</evidence>
<keyword evidence="3" id="KW-1185">Reference proteome</keyword>
<dbReference type="GO" id="GO:0004364">
    <property type="term" value="F:glutathione transferase activity"/>
    <property type="evidence" value="ECO:0007669"/>
    <property type="project" value="TreeGrafter"/>
</dbReference>
<dbReference type="CDD" id="cd03043">
    <property type="entry name" value="GST_N_1"/>
    <property type="match status" value="1"/>
</dbReference>
<name>A0A918U7X4_9NEIS</name>
<dbReference type="PANTHER" id="PTHR42673:SF4">
    <property type="entry name" value="MALEYLACETOACETATE ISOMERASE"/>
    <property type="match status" value="1"/>
</dbReference>